<dbReference type="PANTHER" id="PTHR24148:SF80">
    <property type="entry name" value="HETEROKARYON INCOMPATIBILITY DOMAIN-CONTAINING PROTEIN"/>
    <property type="match status" value="1"/>
</dbReference>
<dbReference type="Proteomes" id="UP000698800">
    <property type="component" value="Unassembled WGS sequence"/>
</dbReference>
<dbReference type="AlphaFoldDB" id="A0A9P8I3P1"/>
<gene>
    <name evidence="3" type="ORF">FGG08_006329</name>
</gene>
<sequence length="779" mass="88614">MVSQKLPQYVYKPLGSHHSSSFIDDYSESGGSSSYLSRKSFEIRVIELEPAKDVDAELHCNIKHITLDSGSGFEAISYVWGTPIFTHSLVCGDSQIAITPTLDEALRRFRLEDKMRTLWADAVCINQQDLKELGQQVQRMGQIYYWAREVLVWLGHGEDMDKCIDFMWGLSSSRHESCVTSHQADQVIEEELLRFFGHTRLEPIHTFLSLPWFTRRWVIQEAVLRGFHSDTPFYCGLVDITSHALHHAVFILQLSTFNFDRAILGHIKQLERMAQYFKDSDFKTQVRQGILEILVYFSNPSCADDRDRIYAFLGLADDIQSPFLDALHWRWDDTGRIAIEPDYEAPTEQVYVDFAERMLPNKDHLELLHCAGAFRPDLGAKRTLWQHWVPDWRYPMRYTPLLNVPWFHAGGKGRRAKPFINYPWCSVEGFVFDSVAVMFKIPGPKSEHRRAFRVMPPIGELCNALGMFGRYHTGERIWQVLAMTLVADHALNPTLCQRYSEKKSEWYDGKIMKRNARERDMNVLLDWWAASDTAANNGLESVAMPDEAKRQVELHASGLQRASCVSSFFKPKTTAGEWGPTCSNIRSGWHSRTDDEDLPYLLERMNKMAKESDEKNTNVLQARKETKKARLALPSTESKPSTLSGQAHDDGDDTLDSGDGGSETDDGMAIDGEWRCDGNGLICLEPHSRNMERYAELAHNTLRGRTFFITTKGYMGIGPGDMAKGDPAVILYGARTPFILRPVGSGGKWQLVGDCYIHGIMAGEAIVKEREKDIGFLLV</sequence>
<name>A0A9P8I3P1_9PEZI</name>
<protein>
    <recommendedName>
        <fullName evidence="2">Heterokaryon incompatibility domain-containing protein</fullName>
    </recommendedName>
</protein>
<feature type="region of interest" description="Disordered" evidence="1">
    <location>
        <begin position="624"/>
        <end position="670"/>
    </location>
</feature>
<accession>A0A9P8I3P1</accession>
<reference evidence="3" key="1">
    <citation type="submission" date="2021-03" db="EMBL/GenBank/DDBJ databases">
        <title>Comparative genomics and phylogenomic investigation of the class Geoglossomycetes provide insights into ecological specialization and systematics.</title>
        <authorList>
            <person name="Melie T."/>
            <person name="Pirro S."/>
            <person name="Miller A.N."/>
            <person name="Quandt A."/>
        </authorList>
    </citation>
    <scope>NUCLEOTIDE SEQUENCE</scope>
    <source>
        <strain evidence="3">GBOQ0MN5Z8</strain>
    </source>
</reference>
<feature type="domain" description="Heterokaryon incompatibility" evidence="2">
    <location>
        <begin position="73"/>
        <end position="221"/>
    </location>
</feature>
<dbReference type="InterPro" id="IPR052895">
    <property type="entry name" value="HetReg/Transcr_Mod"/>
</dbReference>
<organism evidence="3 4">
    <name type="scientific">Glutinoglossum americanum</name>
    <dbReference type="NCBI Taxonomy" id="1670608"/>
    <lineage>
        <taxon>Eukaryota</taxon>
        <taxon>Fungi</taxon>
        <taxon>Dikarya</taxon>
        <taxon>Ascomycota</taxon>
        <taxon>Pezizomycotina</taxon>
        <taxon>Geoglossomycetes</taxon>
        <taxon>Geoglossales</taxon>
        <taxon>Geoglossaceae</taxon>
        <taxon>Glutinoglossum</taxon>
    </lineage>
</organism>
<feature type="compositionally biased region" description="Acidic residues" evidence="1">
    <location>
        <begin position="650"/>
        <end position="668"/>
    </location>
</feature>
<evidence type="ECO:0000256" key="1">
    <source>
        <dbReference type="SAM" id="MobiDB-lite"/>
    </source>
</evidence>
<dbReference type="Pfam" id="PF06985">
    <property type="entry name" value="HET"/>
    <property type="match status" value="1"/>
</dbReference>
<evidence type="ECO:0000313" key="3">
    <source>
        <dbReference type="EMBL" id="KAH0536831.1"/>
    </source>
</evidence>
<evidence type="ECO:0000313" key="4">
    <source>
        <dbReference type="Proteomes" id="UP000698800"/>
    </source>
</evidence>
<dbReference type="EMBL" id="JAGHQL010000178">
    <property type="protein sequence ID" value="KAH0536831.1"/>
    <property type="molecule type" value="Genomic_DNA"/>
</dbReference>
<dbReference type="PANTHER" id="PTHR24148">
    <property type="entry name" value="ANKYRIN REPEAT DOMAIN-CONTAINING PROTEIN 39 HOMOLOG-RELATED"/>
    <property type="match status" value="1"/>
</dbReference>
<dbReference type="OrthoDB" id="2157530at2759"/>
<evidence type="ECO:0000259" key="2">
    <source>
        <dbReference type="Pfam" id="PF06985"/>
    </source>
</evidence>
<feature type="compositionally biased region" description="Polar residues" evidence="1">
    <location>
        <begin position="635"/>
        <end position="645"/>
    </location>
</feature>
<proteinExistence type="predicted"/>
<dbReference type="InterPro" id="IPR010730">
    <property type="entry name" value="HET"/>
</dbReference>
<comment type="caution">
    <text evidence="3">The sequence shown here is derived from an EMBL/GenBank/DDBJ whole genome shotgun (WGS) entry which is preliminary data.</text>
</comment>
<keyword evidence="4" id="KW-1185">Reference proteome</keyword>
<dbReference type="Pfam" id="PF26639">
    <property type="entry name" value="Het-6_barrel"/>
    <property type="match status" value="1"/>
</dbReference>